<accession>A0ABN9C569</accession>
<protein>
    <submittedName>
        <fullName evidence="1">Uncharacterized protein</fullName>
    </submittedName>
</protein>
<evidence type="ECO:0000313" key="1">
    <source>
        <dbReference type="EMBL" id="CAI9554491.1"/>
    </source>
</evidence>
<reference evidence="1" key="1">
    <citation type="submission" date="2023-05" db="EMBL/GenBank/DDBJ databases">
        <authorList>
            <person name="Stuckert A."/>
        </authorList>
    </citation>
    <scope>NUCLEOTIDE SEQUENCE</scope>
</reference>
<name>A0ABN9C569_9NEOB</name>
<gene>
    <name evidence="1" type="ORF">SPARVUS_LOCUS4224956</name>
</gene>
<feature type="non-terminal residue" evidence="1">
    <location>
        <position position="42"/>
    </location>
</feature>
<evidence type="ECO:0000313" key="2">
    <source>
        <dbReference type="Proteomes" id="UP001162483"/>
    </source>
</evidence>
<organism evidence="1 2">
    <name type="scientific">Staurois parvus</name>
    <dbReference type="NCBI Taxonomy" id="386267"/>
    <lineage>
        <taxon>Eukaryota</taxon>
        <taxon>Metazoa</taxon>
        <taxon>Chordata</taxon>
        <taxon>Craniata</taxon>
        <taxon>Vertebrata</taxon>
        <taxon>Euteleostomi</taxon>
        <taxon>Amphibia</taxon>
        <taxon>Batrachia</taxon>
        <taxon>Anura</taxon>
        <taxon>Neobatrachia</taxon>
        <taxon>Ranoidea</taxon>
        <taxon>Ranidae</taxon>
        <taxon>Staurois</taxon>
    </lineage>
</organism>
<comment type="caution">
    <text evidence="1">The sequence shown here is derived from an EMBL/GenBank/DDBJ whole genome shotgun (WGS) entry which is preliminary data.</text>
</comment>
<proteinExistence type="predicted"/>
<dbReference type="Proteomes" id="UP001162483">
    <property type="component" value="Unassembled WGS sequence"/>
</dbReference>
<dbReference type="EMBL" id="CATNWA010007665">
    <property type="protein sequence ID" value="CAI9554491.1"/>
    <property type="molecule type" value="Genomic_DNA"/>
</dbReference>
<keyword evidence="2" id="KW-1185">Reference proteome</keyword>
<sequence length="42" mass="4608">MVSPPLVTNDAGRQKLPVLLQPRMLGNKVHLPPGSQGCWDTR</sequence>